<keyword evidence="4" id="KW-0804">Transcription</keyword>
<evidence type="ECO:0000313" key="7">
    <source>
        <dbReference type="EMBL" id="RED56283.1"/>
    </source>
</evidence>
<dbReference type="PANTHER" id="PTHR30146:SF148">
    <property type="entry name" value="HTH-TYPE TRANSCRIPTIONAL REPRESSOR PURR-RELATED"/>
    <property type="match status" value="1"/>
</dbReference>
<feature type="domain" description="Transcriptional regulator LacI/GalR-like sensor" evidence="6">
    <location>
        <begin position="3"/>
        <end position="165"/>
    </location>
</feature>
<reference evidence="7 8" key="1">
    <citation type="submission" date="2018-07" db="EMBL/GenBank/DDBJ databases">
        <title>Genomic Encyclopedia of Type Strains, Phase III (KMG-III): the genomes of soil and plant-associated and newly described type strains.</title>
        <authorList>
            <person name="Whitman W."/>
        </authorList>
    </citation>
    <scope>NUCLEOTIDE SEQUENCE [LARGE SCALE GENOMIC DNA]</scope>
    <source>
        <strain evidence="7 8">CECT 8236</strain>
    </source>
</reference>
<name>A0A3D9I3C8_9BACL</name>
<gene>
    <name evidence="7" type="ORF">DFP95_11458</name>
</gene>
<keyword evidence="1" id="KW-0678">Repressor</keyword>
<evidence type="ECO:0000256" key="3">
    <source>
        <dbReference type="ARBA" id="ARBA00023125"/>
    </source>
</evidence>
<dbReference type="EMBL" id="QRDY01000014">
    <property type="protein sequence ID" value="RED56283.1"/>
    <property type="molecule type" value="Genomic_DNA"/>
</dbReference>
<evidence type="ECO:0000256" key="1">
    <source>
        <dbReference type="ARBA" id="ARBA00022491"/>
    </source>
</evidence>
<evidence type="ECO:0000259" key="6">
    <source>
        <dbReference type="Pfam" id="PF13377"/>
    </source>
</evidence>
<accession>A0A3D9I3C8</accession>
<feature type="coiled-coil region" evidence="5">
    <location>
        <begin position="29"/>
        <end position="73"/>
    </location>
</feature>
<organism evidence="7 8">
    <name type="scientific">Cohnella lupini</name>
    <dbReference type="NCBI Taxonomy" id="1294267"/>
    <lineage>
        <taxon>Bacteria</taxon>
        <taxon>Bacillati</taxon>
        <taxon>Bacillota</taxon>
        <taxon>Bacilli</taxon>
        <taxon>Bacillales</taxon>
        <taxon>Paenibacillaceae</taxon>
        <taxon>Cohnella</taxon>
    </lineage>
</organism>
<dbReference type="Pfam" id="PF13377">
    <property type="entry name" value="Peripla_BP_3"/>
    <property type="match status" value="1"/>
</dbReference>
<dbReference type="SUPFAM" id="SSF53822">
    <property type="entry name" value="Periplasmic binding protein-like I"/>
    <property type="match status" value="1"/>
</dbReference>
<dbReference type="Proteomes" id="UP000256869">
    <property type="component" value="Unassembled WGS sequence"/>
</dbReference>
<keyword evidence="5" id="KW-0175">Coiled coil</keyword>
<keyword evidence="3" id="KW-0238">DNA-binding</keyword>
<evidence type="ECO:0000256" key="4">
    <source>
        <dbReference type="ARBA" id="ARBA00023163"/>
    </source>
</evidence>
<proteinExistence type="predicted"/>
<dbReference type="GO" id="GO:0000976">
    <property type="term" value="F:transcription cis-regulatory region binding"/>
    <property type="evidence" value="ECO:0007669"/>
    <property type="project" value="TreeGrafter"/>
</dbReference>
<sequence length="170" mass="19224">MLGSGHRKLQFVGDIRYSRSFHDRWLGFRSMLEEQDVELEQNRELLELKGINRSEMTEELDRILKDMQQSERMPTSFVCANDSIAICVMTVLMRLGIDVPSQCSVFGFDNIEDAGLSSPTLSTVHVNKEALGQRSVETLLWRIAHPDGPKEKILLAGDFVLRESTTAAPQ</sequence>
<evidence type="ECO:0000256" key="2">
    <source>
        <dbReference type="ARBA" id="ARBA00023015"/>
    </source>
</evidence>
<dbReference type="Gene3D" id="3.40.50.2300">
    <property type="match status" value="1"/>
</dbReference>
<dbReference type="InterPro" id="IPR046335">
    <property type="entry name" value="LacI/GalR-like_sensor"/>
</dbReference>
<dbReference type="InterPro" id="IPR028082">
    <property type="entry name" value="Peripla_BP_I"/>
</dbReference>
<protein>
    <submittedName>
        <fullName evidence="7">Substrate-binding family protein</fullName>
    </submittedName>
</protein>
<comment type="caution">
    <text evidence="7">The sequence shown here is derived from an EMBL/GenBank/DDBJ whole genome shotgun (WGS) entry which is preliminary data.</text>
</comment>
<dbReference type="PANTHER" id="PTHR30146">
    <property type="entry name" value="LACI-RELATED TRANSCRIPTIONAL REPRESSOR"/>
    <property type="match status" value="1"/>
</dbReference>
<keyword evidence="2" id="KW-0805">Transcription regulation</keyword>
<keyword evidence="8" id="KW-1185">Reference proteome</keyword>
<dbReference type="GO" id="GO:0003700">
    <property type="term" value="F:DNA-binding transcription factor activity"/>
    <property type="evidence" value="ECO:0007669"/>
    <property type="project" value="TreeGrafter"/>
</dbReference>
<evidence type="ECO:0000256" key="5">
    <source>
        <dbReference type="SAM" id="Coils"/>
    </source>
</evidence>
<dbReference type="AlphaFoldDB" id="A0A3D9I3C8"/>
<evidence type="ECO:0000313" key="8">
    <source>
        <dbReference type="Proteomes" id="UP000256869"/>
    </source>
</evidence>